<reference evidence="2" key="1">
    <citation type="journal article" date="2020" name="G3 (Bethesda)">
        <title>High-Quality Assemblies for Three Invasive Social Wasps from the &lt;i&gt;Vespula&lt;/i&gt; Genus.</title>
        <authorList>
            <person name="Harrop T.W.R."/>
            <person name="Guhlin J."/>
            <person name="McLaughlin G.M."/>
            <person name="Permina E."/>
            <person name="Stockwell P."/>
            <person name="Gilligan J."/>
            <person name="Le Lec M.F."/>
            <person name="Gruber M.A.M."/>
            <person name="Quinn O."/>
            <person name="Lovegrove M."/>
            <person name="Duncan E.J."/>
            <person name="Remnant E.J."/>
            <person name="Van Eeckhoven J."/>
            <person name="Graham B."/>
            <person name="Knapp R.A."/>
            <person name="Langford K.W."/>
            <person name="Kronenberg Z."/>
            <person name="Press M.O."/>
            <person name="Eacker S.M."/>
            <person name="Wilson-Rankin E.E."/>
            <person name="Purcell J."/>
            <person name="Lester P.J."/>
            <person name="Dearden P.K."/>
        </authorList>
    </citation>
    <scope>NUCLEOTIDE SEQUENCE</scope>
    <source>
        <strain evidence="2">Volc-1</strain>
    </source>
</reference>
<protein>
    <submittedName>
        <fullName evidence="2">Uncharacterized protein</fullName>
    </submittedName>
</protein>
<evidence type="ECO:0000313" key="2">
    <source>
        <dbReference type="EMBL" id="KAF7417002.1"/>
    </source>
</evidence>
<name>A0A834U5A2_VESPE</name>
<feature type="compositionally biased region" description="Basic residues" evidence="1">
    <location>
        <begin position="1"/>
        <end position="14"/>
    </location>
</feature>
<dbReference type="EMBL" id="JACSDY010000010">
    <property type="protein sequence ID" value="KAF7417002.1"/>
    <property type="molecule type" value="Genomic_DNA"/>
</dbReference>
<gene>
    <name evidence="2" type="ORF">H0235_011533</name>
</gene>
<feature type="region of interest" description="Disordered" evidence="1">
    <location>
        <begin position="1"/>
        <end position="20"/>
    </location>
</feature>
<accession>A0A834U5A2</accession>
<sequence length="79" mass="8694">MARRQAWHHARRQGRGFGRVEPTCNDGMLLLRCSYVRTSAKRPGESNVGDVRLGAATKRIHTEIALSRGNALPLAPNSV</sequence>
<dbReference type="AlphaFoldDB" id="A0A834U5A2"/>
<organism evidence="2 3">
    <name type="scientific">Vespula pensylvanica</name>
    <name type="common">Western yellow jacket</name>
    <name type="synonym">Wasp</name>
    <dbReference type="NCBI Taxonomy" id="30213"/>
    <lineage>
        <taxon>Eukaryota</taxon>
        <taxon>Metazoa</taxon>
        <taxon>Ecdysozoa</taxon>
        <taxon>Arthropoda</taxon>
        <taxon>Hexapoda</taxon>
        <taxon>Insecta</taxon>
        <taxon>Pterygota</taxon>
        <taxon>Neoptera</taxon>
        <taxon>Endopterygota</taxon>
        <taxon>Hymenoptera</taxon>
        <taxon>Apocrita</taxon>
        <taxon>Aculeata</taxon>
        <taxon>Vespoidea</taxon>
        <taxon>Vespidae</taxon>
        <taxon>Vespinae</taxon>
        <taxon>Vespula</taxon>
    </lineage>
</organism>
<keyword evidence="3" id="KW-1185">Reference proteome</keyword>
<dbReference type="Proteomes" id="UP000600918">
    <property type="component" value="Unassembled WGS sequence"/>
</dbReference>
<proteinExistence type="predicted"/>
<evidence type="ECO:0000313" key="3">
    <source>
        <dbReference type="Proteomes" id="UP000600918"/>
    </source>
</evidence>
<comment type="caution">
    <text evidence="2">The sequence shown here is derived from an EMBL/GenBank/DDBJ whole genome shotgun (WGS) entry which is preliminary data.</text>
</comment>
<evidence type="ECO:0000256" key="1">
    <source>
        <dbReference type="SAM" id="MobiDB-lite"/>
    </source>
</evidence>